<feature type="region of interest" description="Disordered" evidence="1">
    <location>
        <begin position="23"/>
        <end position="47"/>
    </location>
</feature>
<dbReference type="EMBL" id="CAJEWN010002736">
    <property type="protein sequence ID" value="CAD2205084.1"/>
    <property type="molecule type" value="Genomic_DNA"/>
</dbReference>
<feature type="signal peptide" evidence="2">
    <location>
        <begin position="1"/>
        <end position="25"/>
    </location>
</feature>
<evidence type="ECO:0000256" key="2">
    <source>
        <dbReference type="SAM" id="SignalP"/>
    </source>
</evidence>
<protein>
    <submittedName>
        <fullName evidence="3">Uncharacterized protein</fullName>
    </submittedName>
</protein>
<feature type="chain" id="PRO_5027853881" evidence="2">
    <location>
        <begin position="26"/>
        <end position="88"/>
    </location>
</feature>
<gene>
    <name evidence="3" type="ORF">MENT_LOCUS58870</name>
</gene>
<organism evidence="3 4">
    <name type="scientific">Meloidogyne enterolobii</name>
    <name type="common">Root-knot nematode worm</name>
    <name type="synonym">Meloidogyne mayaguensis</name>
    <dbReference type="NCBI Taxonomy" id="390850"/>
    <lineage>
        <taxon>Eukaryota</taxon>
        <taxon>Metazoa</taxon>
        <taxon>Ecdysozoa</taxon>
        <taxon>Nematoda</taxon>
        <taxon>Chromadorea</taxon>
        <taxon>Rhabditida</taxon>
        <taxon>Tylenchina</taxon>
        <taxon>Tylenchomorpha</taxon>
        <taxon>Tylenchoidea</taxon>
        <taxon>Meloidogynidae</taxon>
        <taxon>Meloidogyninae</taxon>
        <taxon>Meloidogyne</taxon>
    </lineage>
</organism>
<keyword evidence="2" id="KW-0732">Signal</keyword>
<reference evidence="3 4" key="1">
    <citation type="submission" date="2020-08" db="EMBL/GenBank/DDBJ databases">
        <authorList>
            <person name="Koutsovoulos G."/>
            <person name="Danchin GJ E."/>
        </authorList>
    </citation>
    <scope>NUCLEOTIDE SEQUENCE [LARGE SCALE GENOMIC DNA]</scope>
</reference>
<dbReference type="Proteomes" id="UP000580250">
    <property type="component" value="Unassembled WGS sequence"/>
</dbReference>
<evidence type="ECO:0000256" key="1">
    <source>
        <dbReference type="SAM" id="MobiDB-lite"/>
    </source>
</evidence>
<comment type="caution">
    <text evidence="3">The sequence shown here is derived from an EMBL/GenBank/DDBJ whole genome shotgun (WGS) entry which is preliminary data.</text>
</comment>
<feature type="compositionally biased region" description="Polar residues" evidence="1">
    <location>
        <begin position="23"/>
        <end position="32"/>
    </location>
</feature>
<dbReference type="AlphaFoldDB" id="A0A6V7Y0J6"/>
<sequence>MKVYKTFFFLTIVFSIAVCTNKQEGEPSSSKNAGKEQVEKRGKTSKDKRPRFDELFKLISESFELVEKEVKYDKKISNDENQKVEAFH</sequence>
<evidence type="ECO:0000313" key="3">
    <source>
        <dbReference type="EMBL" id="CAD2205084.1"/>
    </source>
</evidence>
<name>A0A6V7Y0J6_MELEN</name>
<accession>A0A6V7Y0J6</accession>
<evidence type="ECO:0000313" key="4">
    <source>
        <dbReference type="Proteomes" id="UP000580250"/>
    </source>
</evidence>
<proteinExistence type="predicted"/>
<feature type="compositionally biased region" description="Basic and acidic residues" evidence="1">
    <location>
        <begin position="33"/>
        <end position="47"/>
    </location>
</feature>